<dbReference type="eggNOG" id="COG1715">
    <property type="taxonomic scope" value="Bacteria"/>
</dbReference>
<dbReference type="EMBL" id="APMP01000015">
    <property type="protein sequence ID" value="ENZ81596.1"/>
    <property type="molecule type" value="Genomic_DNA"/>
</dbReference>
<dbReference type="AlphaFoldDB" id="R0CYR3"/>
<dbReference type="STRING" id="1292034.OR37_02534"/>
<proteinExistence type="predicted"/>
<evidence type="ECO:0008006" key="3">
    <source>
        <dbReference type="Google" id="ProtNLM"/>
    </source>
</evidence>
<dbReference type="OrthoDB" id="1395176at2"/>
<reference evidence="1 2" key="1">
    <citation type="journal article" date="2013" name="Genome Announc.">
        <title>Draft Genome Sequence for Caulobacter sp. Strain OR37, a Bacterium Tolerant to Heavy Metals.</title>
        <authorList>
            <person name="Utturkar S.M."/>
            <person name="Bollmann A."/>
            <person name="Brzoska R.M."/>
            <person name="Klingeman D.M."/>
            <person name="Epstein S.E."/>
            <person name="Palumbo A.V."/>
            <person name="Brown S.D."/>
        </authorList>
    </citation>
    <scope>NUCLEOTIDE SEQUENCE [LARGE SCALE GENOMIC DNA]</scope>
    <source>
        <strain evidence="1 2">OR37</strain>
    </source>
</reference>
<organism evidence="1 2">
    <name type="scientific">Caulobacter vibrioides OR37</name>
    <dbReference type="NCBI Taxonomy" id="1292034"/>
    <lineage>
        <taxon>Bacteria</taxon>
        <taxon>Pseudomonadati</taxon>
        <taxon>Pseudomonadota</taxon>
        <taxon>Alphaproteobacteria</taxon>
        <taxon>Caulobacterales</taxon>
        <taxon>Caulobacteraceae</taxon>
        <taxon>Caulobacter</taxon>
    </lineage>
</organism>
<accession>R0CYR3</accession>
<dbReference type="RefSeq" id="WP_004620309.1">
    <property type="nucleotide sequence ID" value="NZ_APMP01000015.1"/>
</dbReference>
<gene>
    <name evidence="1" type="ORF">OR37_02534</name>
</gene>
<evidence type="ECO:0000313" key="2">
    <source>
        <dbReference type="Proteomes" id="UP000013063"/>
    </source>
</evidence>
<keyword evidence="2" id="KW-1185">Reference proteome</keyword>
<dbReference type="Proteomes" id="UP000013063">
    <property type="component" value="Unassembled WGS sequence"/>
</dbReference>
<evidence type="ECO:0000313" key="1">
    <source>
        <dbReference type="EMBL" id="ENZ81596.1"/>
    </source>
</evidence>
<name>R0CYR3_CAUVI</name>
<protein>
    <recommendedName>
        <fullName evidence="3">Abortive infection protein-like C-terminal domain-containing protein</fullName>
    </recommendedName>
</protein>
<dbReference type="PATRIC" id="fig|1292034.3.peg.2518"/>
<comment type="caution">
    <text evidence="1">The sequence shown here is derived from an EMBL/GenBank/DDBJ whole genome shotgun (WGS) entry which is preliminary data.</text>
</comment>
<sequence length="268" mass="29918">MRPFFDPQPDPDGVTAMDMLVIEPVLGMGDGYVLNFSDRTFNAFVARHFNVDVTAPMYTGRGPSKANRLRALIYAFTPEAQAEVLQAFLNHRRTLEREHGMEPLEPGLAERYQAIVARLARDAADAPNLEIERFTDDATLNALADAIERDIAANAPHAALDRLHTYCMKKFAALSEAAGLAVVEHETLQGRAGRYMNALRQNGGLDEISHKIAKSTVQIFEQFNHVRNNNSLAHDNDLLKRAEGQYVLETVLSLLRFVRALDEKAFGR</sequence>